<dbReference type="EMBL" id="JADIMU010000027">
    <property type="protein sequence ID" value="MBO8442975.1"/>
    <property type="molecule type" value="Genomic_DNA"/>
</dbReference>
<feature type="transmembrane region" description="Helical" evidence="1">
    <location>
        <begin position="12"/>
        <end position="33"/>
    </location>
</feature>
<reference evidence="2" key="2">
    <citation type="journal article" date="2021" name="PeerJ">
        <title>Extensive microbial diversity within the chicken gut microbiome revealed by metagenomics and culture.</title>
        <authorList>
            <person name="Gilroy R."/>
            <person name="Ravi A."/>
            <person name="Getino M."/>
            <person name="Pursley I."/>
            <person name="Horton D.L."/>
            <person name="Alikhan N.F."/>
            <person name="Baker D."/>
            <person name="Gharbi K."/>
            <person name="Hall N."/>
            <person name="Watson M."/>
            <person name="Adriaenssens E.M."/>
            <person name="Foster-Nyarko E."/>
            <person name="Jarju S."/>
            <person name="Secka A."/>
            <person name="Antonio M."/>
            <person name="Oren A."/>
            <person name="Chaudhuri R.R."/>
            <person name="La Ragione R."/>
            <person name="Hildebrand F."/>
            <person name="Pallen M.J."/>
        </authorList>
    </citation>
    <scope>NUCLEOTIDE SEQUENCE</scope>
    <source>
        <strain evidence="2">11167</strain>
    </source>
</reference>
<keyword evidence="1" id="KW-1133">Transmembrane helix</keyword>
<protein>
    <submittedName>
        <fullName evidence="2">Uncharacterized protein</fullName>
    </submittedName>
</protein>
<reference evidence="2" key="1">
    <citation type="submission" date="2020-10" db="EMBL/GenBank/DDBJ databases">
        <authorList>
            <person name="Gilroy R."/>
        </authorList>
    </citation>
    <scope>NUCLEOTIDE SEQUENCE</scope>
    <source>
        <strain evidence="2">11167</strain>
    </source>
</reference>
<dbReference type="AlphaFoldDB" id="A0A9D9EA22"/>
<evidence type="ECO:0000313" key="2">
    <source>
        <dbReference type="EMBL" id="MBO8442975.1"/>
    </source>
</evidence>
<evidence type="ECO:0000256" key="1">
    <source>
        <dbReference type="SAM" id="Phobius"/>
    </source>
</evidence>
<proteinExistence type="predicted"/>
<comment type="caution">
    <text evidence="2">The sequence shown here is derived from an EMBL/GenBank/DDBJ whole genome shotgun (WGS) entry which is preliminary data.</text>
</comment>
<feature type="transmembrane region" description="Helical" evidence="1">
    <location>
        <begin position="39"/>
        <end position="59"/>
    </location>
</feature>
<evidence type="ECO:0000313" key="3">
    <source>
        <dbReference type="Proteomes" id="UP000823633"/>
    </source>
</evidence>
<organism evidence="2 3">
    <name type="scientific">Candidatus Aphodenecus pullistercoris</name>
    <dbReference type="NCBI Taxonomy" id="2840669"/>
    <lineage>
        <taxon>Bacteria</taxon>
        <taxon>Pseudomonadati</taxon>
        <taxon>Spirochaetota</taxon>
        <taxon>Spirochaetia</taxon>
        <taxon>Spirochaetales</taxon>
        <taxon>Candidatus Aphodenecus</taxon>
    </lineage>
</organism>
<dbReference type="Proteomes" id="UP000823633">
    <property type="component" value="Unassembled WGS sequence"/>
</dbReference>
<sequence>MKGSETDPLKGLWAAVAILLVGMTVGFILISLVYTGPTWVKVLVFVAYLVVVFGLIRGVRRLKGR</sequence>
<keyword evidence="1" id="KW-0472">Membrane</keyword>
<gene>
    <name evidence="2" type="ORF">IAC42_04375</name>
</gene>
<keyword evidence="1" id="KW-0812">Transmembrane</keyword>
<name>A0A9D9EA22_9SPIR</name>
<accession>A0A9D9EA22</accession>